<evidence type="ECO:0000313" key="2">
    <source>
        <dbReference type="EMBL" id="CAA6814726.1"/>
    </source>
</evidence>
<protein>
    <submittedName>
        <fullName evidence="2">ORF 73 extensive acidic domains, potential leucine zipper immediate early protein homolog</fullName>
    </submittedName>
</protein>
<feature type="transmembrane region" description="Helical" evidence="1">
    <location>
        <begin position="117"/>
        <end position="137"/>
    </location>
</feature>
<dbReference type="AlphaFoldDB" id="A0A6S6T910"/>
<proteinExistence type="predicted"/>
<name>A0A6S6T910_9BACT</name>
<reference evidence="2" key="1">
    <citation type="submission" date="2020-01" db="EMBL/GenBank/DDBJ databases">
        <authorList>
            <person name="Meier V. D."/>
            <person name="Meier V D."/>
        </authorList>
    </citation>
    <scope>NUCLEOTIDE SEQUENCE</scope>
    <source>
        <strain evidence="2">HLG_WM_MAG_04</strain>
    </source>
</reference>
<accession>A0A6S6T910</accession>
<keyword evidence="1" id="KW-0812">Transmembrane</keyword>
<sequence>MDDNHDDEEIKVQDESITPNKKNKLAEAEALIEASKELVAKVDSDVAECKVGISSAAEAFDTAKKTFNEVTFKNSEALLEKVGFDYTTFEERDAFELAVDSDDDEAFSVKSLNSGRFTGLLLAIFVALLTVMAWIYLAMTKLGIDPNSITTLDNATAQINPILTWIGGDMISANGNMTIGALILGFSALIMAWLVYAIRINFKAKKNLHIAQETFDKTNEYCSTQEACQQEMIKVDSHLREATQEITNLDMILNEQVSILKRIIHVEGIYDHEKDYHPSSKKVMRETEKIMRTAEHLVSTAITQDKKLNFQSVQALNTAKGIYSEYLGRIYD</sequence>
<keyword evidence="1" id="KW-0472">Membrane</keyword>
<dbReference type="EMBL" id="CACVAX010000041">
    <property type="protein sequence ID" value="CAA6814726.1"/>
    <property type="molecule type" value="Genomic_DNA"/>
</dbReference>
<keyword evidence="1" id="KW-1133">Transmembrane helix</keyword>
<feature type="transmembrane region" description="Helical" evidence="1">
    <location>
        <begin position="179"/>
        <end position="198"/>
    </location>
</feature>
<evidence type="ECO:0000256" key="1">
    <source>
        <dbReference type="SAM" id="Phobius"/>
    </source>
</evidence>
<gene>
    <name evidence="2" type="ORF">HELGO_WM6712</name>
</gene>
<organism evidence="2">
    <name type="scientific">uncultured Sulfurovum sp</name>
    <dbReference type="NCBI Taxonomy" id="269237"/>
    <lineage>
        <taxon>Bacteria</taxon>
        <taxon>Pseudomonadati</taxon>
        <taxon>Campylobacterota</taxon>
        <taxon>Epsilonproteobacteria</taxon>
        <taxon>Campylobacterales</taxon>
        <taxon>Sulfurovaceae</taxon>
        <taxon>Sulfurovum</taxon>
        <taxon>environmental samples</taxon>
    </lineage>
</organism>